<dbReference type="CDD" id="cd00156">
    <property type="entry name" value="REC"/>
    <property type="match status" value="1"/>
</dbReference>
<evidence type="ECO:0000256" key="1">
    <source>
        <dbReference type="ARBA" id="ARBA00022553"/>
    </source>
</evidence>
<accession>A0ABP9PGU4</accession>
<keyword evidence="10" id="KW-1185">Reference proteome</keyword>
<keyword evidence="3" id="KW-0805">Transcription regulation</keyword>
<evidence type="ECO:0000313" key="10">
    <source>
        <dbReference type="Proteomes" id="UP001499852"/>
    </source>
</evidence>
<comment type="caution">
    <text evidence="9">The sequence shown here is derived from an EMBL/GenBank/DDBJ whole genome shotgun (WGS) entry which is preliminary data.</text>
</comment>
<dbReference type="InterPro" id="IPR011006">
    <property type="entry name" value="CheY-like_superfamily"/>
</dbReference>
<evidence type="ECO:0000256" key="3">
    <source>
        <dbReference type="ARBA" id="ARBA00023015"/>
    </source>
</evidence>
<dbReference type="RefSeq" id="WP_345738105.1">
    <property type="nucleotide sequence ID" value="NZ_BAABIA010000009.1"/>
</dbReference>
<evidence type="ECO:0000256" key="7">
    <source>
        <dbReference type="SAM" id="MobiDB-lite"/>
    </source>
</evidence>
<evidence type="ECO:0000256" key="5">
    <source>
        <dbReference type="ARBA" id="ARBA00023163"/>
    </source>
</evidence>
<feature type="region of interest" description="Disordered" evidence="7">
    <location>
        <begin position="130"/>
        <end position="150"/>
    </location>
</feature>
<dbReference type="Proteomes" id="UP001499852">
    <property type="component" value="Unassembled WGS sequence"/>
</dbReference>
<dbReference type="PANTHER" id="PTHR48111">
    <property type="entry name" value="REGULATOR OF RPOS"/>
    <property type="match status" value="1"/>
</dbReference>
<evidence type="ECO:0000256" key="2">
    <source>
        <dbReference type="ARBA" id="ARBA00023012"/>
    </source>
</evidence>
<protein>
    <recommendedName>
        <fullName evidence="8">Response regulatory domain-containing protein</fullName>
    </recommendedName>
</protein>
<keyword evidence="1 6" id="KW-0597">Phosphoprotein</keyword>
<keyword evidence="2" id="KW-0902">Two-component regulatory system</keyword>
<dbReference type="SMART" id="SM00448">
    <property type="entry name" value="REC"/>
    <property type="match status" value="1"/>
</dbReference>
<proteinExistence type="predicted"/>
<dbReference type="InterPro" id="IPR001789">
    <property type="entry name" value="Sig_transdc_resp-reg_receiver"/>
</dbReference>
<dbReference type="PROSITE" id="PS50110">
    <property type="entry name" value="RESPONSE_REGULATORY"/>
    <property type="match status" value="1"/>
</dbReference>
<dbReference type="InterPro" id="IPR039420">
    <property type="entry name" value="WalR-like"/>
</dbReference>
<evidence type="ECO:0000256" key="4">
    <source>
        <dbReference type="ARBA" id="ARBA00023125"/>
    </source>
</evidence>
<keyword evidence="5" id="KW-0804">Transcription</keyword>
<keyword evidence="4" id="KW-0238">DNA-binding</keyword>
<reference evidence="10" key="1">
    <citation type="journal article" date="2019" name="Int. J. Syst. Evol. Microbiol.">
        <title>The Global Catalogue of Microorganisms (GCM) 10K type strain sequencing project: providing services to taxonomists for standard genome sequencing and annotation.</title>
        <authorList>
            <consortium name="The Broad Institute Genomics Platform"/>
            <consortium name="The Broad Institute Genome Sequencing Center for Infectious Disease"/>
            <person name="Wu L."/>
            <person name="Ma J."/>
        </authorList>
    </citation>
    <scope>NUCLEOTIDE SEQUENCE [LARGE SCALE GENOMIC DNA]</scope>
    <source>
        <strain evidence="10">JCM 18053</strain>
    </source>
</reference>
<evidence type="ECO:0000259" key="8">
    <source>
        <dbReference type="PROSITE" id="PS50110"/>
    </source>
</evidence>
<feature type="modified residue" description="4-aspartylphosphate" evidence="6">
    <location>
        <position position="53"/>
    </location>
</feature>
<dbReference type="EMBL" id="BAABIA010000009">
    <property type="protein sequence ID" value="GAA5146345.1"/>
    <property type="molecule type" value="Genomic_DNA"/>
</dbReference>
<organism evidence="9 10">
    <name type="scientific">Prosthecobacter algae</name>
    <dbReference type="NCBI Taxonomy" id="1144682"/>
    <lineage>
        <taxon>Bacteria</taxon>
        <taxon>Pseudomonadati</taxon>
        <taxon>Verrucomicrobiota</taxon>
        <taxon>Verrucomicrobiia</taxon>
        <taxon>Verrucomicrobiales</taxon>
        <taxon>Verrucomicrobiaceae</taxon>
        <taxon>Prosthecobacter</taxon>
    </lineage>
</organism>
<dbReference type="Gene3D" id="3.40.50.2300">
    <property type="match status" value="1"/>
</dbReference>
<evidence type="ECO:0000313" key="9">
    <source>
        <dbReference type="EMBL" id="GAA5146345.1"/>
    </source>
</evidence>
<evidence type="ECO:0000256" key="6">
    <source>
        <dbReference type="PROSITE-ProRule" id="PRU00169"/>
    </source>
</evidence>
<sequence length="332" mass="36935">MKPHALVIDDDPEIREHLKERLESFGHECIAVGSQSEAEEMFKQHTFAYVLLDLEIPIRYGRVSAKSMGENTLRNLRKDPRNGNAPVLVITAHGKDSPALAVKLMKLGAVDFLNKPFDERLEESINEALQKHAARRQDKETSSDSMQPFKGGELTFTEEAAELLDARIVRSNATGYLILKTLAANAPHGARVAMSGKGLANLLNLERGDDAVNDAIKSLRKGFRKAMAQKNLRVETDSLICNSDKGYSLSPGITWKEGVTVSPVKEERRPPLAERQAWFRDQVLSGKKMTRRHYEHHFAMSEPSAKRDVAGIPGIRFNGGGMSGYYVPKSTR</sequence>
<dbReference type="SUPFAM" id="SSF52172">
    <property type="entry name" value="CheY-like"/>
    <property type="match status" value="1"/>
</dbReference>
<feature type="domain" description="Response regulatory" evidence="8">
    <location>
        <begin position="4"/>
        <end position="130"/>
    </location>
</feature>
<name>A0ABP9PGU4_9BACT</name>
<gene>
    <name evidence="9" type="ORF">GCM10023213_39230</name>
</gene>
<dbReference type="Pfam" id="PF00072">
    <property type="entry name" value="Response_reg"/>
    <property type="match status" value="1"/>
</dbReference>
<dbReference type="PANTHER" id="PTHR48111:SF1">
    <property type="entry name" value="TWO-COMPONENT RESPONSE REGULATOR ORR33"/>
    <property type="match status" value="1"/>
</dbReference>